<sequence length="83" mass="9225">VRHQKRTRLLNKATAKMLFYSFFKSLVGKDVVVELKNDLRLVFHSLAPAAVIIRCSCRCLFAGKHASGLTHCSTMSGTSEVQT</sequence>
<reference evidence="1" key="1">
    <citation type="submission" date="2016-05" db="EMBL/GenBank/DDBJ databases">
        <authorList>
            <person name="Lavstsen T."/>
            <person name="Jespersen J.S."/>
        </authorList>
    </citation>
    <scope>NUCLEOTIDE SEQUENCE</scope>
    <source>
        <tissue evidence="1">Brain</tissue>
    </source>
</reference>
<dbReference type="EMBL" id="HADW01011119">
    <property type="protein sequence ID" value="SBP12519.1"/>
    <property type="molecule type" value="Transcribed_RNA"/>
</dbReference>
<evidence type="ECO:0000313" key="1">
    <source>
        <dbReference type="EMBL" id="SBP12519.1"/>
    </source>
</evidence>
<gene>
    <name evidence="1" type="primary">SMX5</name>
</gene>
<name>A0A1A7X3Z9_9TELE</name>
<proteinExistence type="predicted"/>
<protein>
    <submittedName>
        <fullName evidence="1">Smx5</fullName>
    </submittedName>
</protein>
<feature type="non-terminal residue" evidence="1">
    <location>
        <position position="1"/>
    </location>
</feature>
<accession>A0A1A7X3Z9</accession>
<organism evidence="1">
    <name type="scientific">Iconisemion striatum</name>
    <dbReference type="NCBI Taxonomy" id="60296"/>
    <lineage>
        <taxon>Eukaryota</taxon>
        <taxon>Metazoa</taxon>
        <taxon>Chordata</taxon>
        <taxon>Craniata</taxon>
        <taxon>Vertebrata</taxon>
        <taxon>Euteleostomi</taxon>
        <taxon>Actinopterygii</taxon>
        <taxon>Neopterygii</taxon>
        <taxon>Teleostei</taxon>
        <taxon>Neoteleostei</taxon>
        <taxon>Acanthomorphata</taxon>
        <taxon>Ovalentaria</taxon>
        <taxon>Atherinomorphae</taxon>
        <taxon>Cyprinodontiformes</taxon>
        <taxon>Nothobranchiidae</taxon>
        <taxon>Iconisemion</taxon>
    </lineage>
</organism>
<reference evidence="1" key="2">
    <citation type="submission" date="2016-06" db="EMBL/GenBank/DDBJ databases">
        <title>The genome of a short-lived fish provides insights into sex chromosome evolution and the genetic control of aging.</title>
        <authorList>
            <person name="Reichwald K."/>
            <person name="Felder M."/>
            <person name="Petzold A."/>
            <person name="Koch P."/>
            <person name="Groth M."/>
            <person name="Platzer M."/>
        </authorList>
    </citation>
    <scope>NUCLEOTIDE SEQUENCE</scope>
    <source>
        <tissue evidence="1">Brain</tissue>
    </source>
</reference>
<dbReference type="AlphaFoldDB" id="A0A1A7X3Z9"/>
<feature type="non-terminal residue" evidence="1">
    <location>
        <position position="83"/>
    </location>
</feature>